<dbReference type="EMBL" id="LRGB01002625">
    <property type="protein sequence ID" value="KZS06746.1"/>
    <property type="molecule type" value="Genomic_DNA"/>
</dbReference>
<evidence type="ECO:0000313" key="1">
    <source>
        <dbReference type="EMBL" id="KZS06746.1"/>
    </source>
</evidence>
<accession>A0A164PDZ6</accession>
<dbReference type="AlphaFoldDB" id="A0A164PDZ6"/>
<protein>
    <submittedName>
        <fullName evidence="1">Uncharacterized protein</fullName>
    </submittedName>
</protein>
<sequence>MVRLDDHGTLARLATPDLRVKINIDGNFLSLERQRAIEMVRLLNSHFDVERDPHLKKTRKVSD</sequence>
<name>A0A164PDZ6_9CRUS</name>
<keyword evidence="2" id="KW-1185">Reference proteome</keyword>
<proteinExistence type="predicted"/>
<comment type="caution">
    <text evidence="1">The sequence shown here is derived from an EMBL/GenBank/DDBJ whole genome shotgun (WGS) entry which is preliminary data.</text>
</comment>
<reference evidence="1 2" key="1">
    <citation type="submission" date="2016-03" db="EMBL/GenBank/DDBJ databases">
        <title>EvidentialGene: Evidence-directed Construction of Genes on Genomes.</title>
        <authorList>
            <person name="Gilbert D.G."/>
            <person name="Choi J.-H."/>
            <person name="Mockaitis K."/>
            <person name="Colbourne J."/>
            <person name="Pfrender M."/>
        </authorList>
    </citation>
    <scope>NUCLEOTIDE SEQUENCE [LARGE SCALE GENOMIC DNA]</scope>
    <source>
        <strain evidence="1 2">Xinb3</strain>
        <tissue evidence="1">Complete organism</tissue>
    </source>
</reference>
<dbReference type="Proteomes" id="UP000076858">
    <property type="component" value="Unassembled WGS sequence"/>
</dbReference>
<gene>
    <name evidence="1" type="ORF">APZ42_029704</name>
</gene>
<evidence type="ECO:0000313" key="2">
    <source>
        <dbReference type="Proteomes" id="UP000076858"/>
    </source>
</evidence>
<organism evidence="1 2">
    <name type="scientific">Daphnia magna</name>
    <dbReference type="NCBI Taxonomy" id="35525"/>
    <lineage>
        <taxon>Eukaryota</taxon>
        <taxon>Metazoa</taxon>
        <taxon>Ecdysozoa</taxon>
        <taxon>Arthropoda</taxon>
        <taxon>Crustacea</taxon>
        <taxon>Branchiopoda</taxon>
        <taxon>Diplostraca</taxon>
        <taxon>Cladocera</taxon>
        <taxon>Anomopoda</taxon>
        <taxon>Daphniidae</taxon>
        <taxon>Daphnia</taxon>
    </lineage>
</organism>